<keyword evidence="1" id="KW-0812">Transmembrane</keyword>
<comment type="caution">
    <text evidence="3">The sequence shown here is derived from an EMBL/GenBank/DDBJ whole genome shotgun (WGS) entry which is preliminary data.</text>
</comment>
<dbReference type="Proteomes" id="UP000229401">
    <property type="component" value="Unassembled WGS sequence"/>
</dbReference>
<dbReference type="AlphaFoldDB" id="A0A2M7QGX9"/>
<evidence type="ECO:0000313" key="3">
    <source>
        <dbReference type="EMBL" id="PIY71593.1"/>
    </source>
</evidence>
<feature type="transmembrane region" description="Helical" evidence="1">
    <location>
        <begin position="59"/>
        <end position="79"/>
    </location>
</feature>
<feature type="domain" description="Phosphatidic acid phosphatase type 2/haloperoxidase" evidence="2">
    <location>
        <begin position="63"/>
        <end position="168"/>
    </location>
</feature>
<feature type="transmembrane region" description="Helical" evidence="1">
    <location>
        <begin position="30"/>
        <end position="52"/>
    </location>
</feature>
<keyword evidence="1" id="KW-1133">Transmembrane helix</keyword>
<name>A0A2M7QGX9_9BACT</name>
<dbReference type="SUPFAM" id="SSF48317">
    <property type="entry name" value="Acid phosphatase/Vanadium-dependent haloperoxidase"/>
    <property type="match status" value="1"/>
</dbReference>
<dbReference type="EMBL" id="PFLI01000184">
    <property type="protein sequence ID" value="PIY71593.1"/>
    <property type="molecule type" value="Genomic_DNA"/>
</dbReference>
<evidence type="ECO:0000256" key="1">
    <source>
        <dbReference type="SAM" id="Phobius"/>
    </source>
</evidence>
<dbReference type="InterPro" id="IPR036938">
    <property type="entry name" value="PAP2/HPO_sf"/>
</dbReference>
<accession>A0A2M7QGX9</accession>
<dbReference type="SMART" id="SM00014">
    <property type="entry name" value="acidPPc"/>
    <property type="match status" value="1"/>
</dbReference>
<dbReference type="Gene3D" id="1.20.144.10">
    <property type="entry name" value="Phosphatidic acid phosphatase type 2/haloperoxidase"/>
    <property type="match status" value="1"/>
</dbReference>
<dbReference type="PANTHER" id="PTHR14969">
    <property type="entry name" value="SPHINGOSINE-1-PHOSPHATE PHOSPHOHYDROLASE"/>
    <property type="match status" value="1"/>
</dbReference>
<organism evidence="3 4">
    <name type="scientific">Candidatus Roizmanbacteria bacterium CG_4_10_14_0_8_um_filter_33_9</name>
    <dbReference type="NCBI Taxonomy" id="1974826"/>
    <lineage>
        <taxon>Bacteria</taxon>
        <taxon>Candidatus Roizmaniibacteriota</taxon>
    </lineage>
</organism>
<dbReference type="Pfam" id="PF01569">
    <property type="entry name" value="PAP2"/>
    <property type="match status" value="1"/>
</dbReference>
<keyword evidence="1" id="KW-0472">Membrane</keyword>
<dbReference type="CDD" id="cd01610">
    <property type="entry name" value="PAP2_like"/>
    <property type="match status" value="1"/>
</dbReference>
<evidence type="ECO:0000259" key="2">
    <source>
        <dbReference type="SMART" id="SM00014"/>
    </source>
</evidence>
<protein>
    <submittedName>
        <fullName evidence="3">Phosphatase PAP2 family protein</fullName>
    </submittedName>
</protein>
<sequence length="180" mass="20867">MLMFQDILTTDRQITLWIYHYFPRFFLFDLISQLINTTLVPIIIWTIILVIFHYRKKRYFIILPLFNLLIAGGIANYILKNLLLRIRPCMQDIVLNFPCPTDFSFPSSHAATSFAAATAISLLDPKRRTLYYSIALIVSLSRIYLGVHYILDVMGGIILGVTISMLLLKLTYYKISHNTK</sequence>
<proteinExistence type="predicted"/>
<evidence type="ECO:0000313" key="4">
    <source>
        <dbReference type="Proteomes" id="UP000229401"/>
    </source>
</evidence>
<feature type="transmembrane region" description="Helical" evidence="1">
    <location>
        <begin position="157"/>
        <end position="175"/>
    </location>
</feature>
<reference evidence="4" key="1">
    <citation type="submission" date="2017-09" db="EMBL/GenBank/DDBJ databases">
        <title>Depth-based differentiation of microbial function through sediment-hosted aquifers and enrichment of novel symbionts in the deep terrestrial subsurface.</title>
        <authorList>
            <person name="Probst A.J."/>
            <person name="Ladd B."/>
            <person name="Jarett J.K."/>
            <person name="Geller-Mcgrath D.E."/>
            <person name="Sieber C.M.K."/>
            <person name="Emerson J.B."/>
            <person name="Anantharaman K."/>
            <person name="Thomas B.C."/>
            <person name="Malmstrom R."/>
            <person name="Stieglmeier M."/>
            <person name="Klingl A."/>
            <person name="Woyke T."/>
            <person name="Ryan C.M."/>
            <person name="Banfield J.F."/>
        </authorList>
    </citation>
    <scope>NUCLEOTIDE SEQUENCE [LARGE SCALE GENOMIC DNA]</scope>
</reference>
<dbReference type="PANTHER" id="PTHR14969:SF13">
    <property type="entry name" value="AT30094P"/>
    <property type="match status" value="1"/>
</dbReference>
<gene>
    <name evidence="3" type="ORF">COY87_05405</name>
</gene>
<dbReference type="InterPro" id="IPR000326">
    <property type="entry name" value="PAP2/HPO"/>
</dbReference>